<feature type="domain" description="4Fe-4S" evidence="7">
    <location>
        <begin position="359"/>
        <end position="420"/>
    </location>
</feature>
<dbReference type="Gene3D" id="3.40.950.10">
    <property type="entry name" value="Fe-only Hydrogenase (Larger Subunit), Chain L, domain 3"/>
    <property type="match status" value="1"/>
</dbReference>
<dbReference type="SUPFAM" id="SSF55785">
    <property type="entry name" value="PYP-like sensor domain (PAS domain)"/>
    <property type="match status" value="1"/>
</dbReference>
<protein>
    <submittedName>
        <fullName evidence="8">Histidine kinase</fullName>
    </submittedName>
</protein>
<evidence type="ECO:0000259" key="5">
    <source>
        <dbReference type="PROSITE" id="PS50112"/>
    </source>
</evidence>
<evidence type="ECO:0000256" key="1">
    <source>
        <dbReference type="ARBA" id="ARBA00022485"/>
    </source>
</evidence>
<dbReference type="InterPro" id="IPR007202">
    <property type="entry name" value="4Fe-4S_dom"/>
</dbReference>
<organism evidence="8 9">
    <name type="scientific">Acetivibrio ethanolgignens</name>
    <dbReference type="NCBI Taxonomy" id="290052"/>
    <lineage>
        <taxon>Bacteria</taxon>
        <taxon>Bacillati</taxon>
        <taxon>Bacillota</taxon>
        <taxon>Clostridia</taxon>
        <taxon>Eubacteriales</taxon>
        <taxon>Oscillospiraceae</taxon>
        <taxon>Acetivibrio</taxon>
    </lineage>
</organism>
<dbReference type="PROSITE" id="PS51656">
    <property type="entry name" value="4FE4S"/>
    <property type="match status" value="1"/>
</dbReference>
<dbReference type="InterPro" id="IPR050340">
    <property type="entry name" value="Cytosolic_Fe-S_CAF"/>
</dbReference>
<gene>
    <name evidence="8" type="ORF">ASU35_04260</name>
</gene>
<evidence type="ECO:0000313" key="8">
    <source>
        <dbReference type="EMBL" id="KSV57629.1"/>
    </source>
</evidence>
<dbReference type="RefSeq" id="WP_058354125.1">
    <property type="nucleotide sequence ID" value="NZ_CABMMD010000208.1"/>
</dbReference>
<dbReference type="InterPro" id="IPR017900">
    <property type="entry name" value="4Fe4S_Fe_S_CS"/>
</dbReference>
<keyword evidence="4" id="KW-0411">Iron-sulfur</keyword>
<dbReference type="Proteomes" id="UP000054874">
    <property type="component" value="Unassembled WGS sequence"/>
</dbReference>
<dbReference type="Gene3D" id="3.30.450.20">
    <property type="entry name" value="PAS domain"/>
    <property type="match status" value="1"/>
</dbReference>
<keyword evidence="1" id="KW-0004">4Fe-4S</keyword>
<dbReference type="InterPro" id="IPR017896">
    <property type="entry name" value="4Fe4S_Fe-S-bd"/>
</dbReference>
<evidence type="ECO:0000259" key="6">
    <source>
        <dbReference type="PROSITE" id="PS51379"/>
    </source>
</evidence>
<dbReference type="GO" id="GO:0046872">
    <property type="term" value="F:metal ion binding"/>
    <property type="evidence" value="ECO:0007669"/>
    <property type="project" value="UniProtKB-KW"/>
</dbReference>
<reference evidence="8 9" key="1">
    <citation type="submission" date="2015-11" db="EMBL/GenBank/DDBJ databases">
        <title>Butyribacter intestini gen. nov., sp. nov., a butyric acid-producing bacterium of the family Lachnospiraceae isolated from the human faeces.</title>
        <authorList>
            <person name="Zou Y."/>
            <person name="Xue W."/>
            <person name="Luo G."/>
            <person name="Lv M."/>
        </authorList>
    </citation>
    <scope>NUCLEOTIDE SEQUENCE [LARGE SCALE GENOMIC DNA]</scope>
    <source>
        <strain evidence="8 9">ACET-33324</strain>
    </source>
</reference>
<dbReference type="InterPro" id="IPR013767">
    <property type="entry name" value="PAS_fold"/>
</dbReference>
<dbReference type="PROSITE" id="PS00198">
    <property type="entry name" value="4FE4S_FER_1"/>
    <property type="match status" value="1"/>
</dbReference>
<keyword evidence="8" id="KW-0418">Kinase</keyword>
<dbReference type="Pfam" id="PF13237">
    <property type="entry name" value="Fer4_10"/>
    <property type="match status" value="1"/>
</dbReference>
<dbReference type="Gene3D" id="3.30.70.20">
    <property type="match status" value="1"/>
</dbReference>
<dbReference type="GO" id="GO:0016301">
    <property type="term" value="F:kinase activity"/>
    <property type="evidence" value="ECO:0007669"/>
    <property type="project" value="UniProtKB-KW"/>
</dbReference>
<dbReference type="InterPro" id="IPR035965">
    <property type="entry name" value="PAS-like_dom_sf"/>
</dbReference>
<dbReference type="InterPro" id="IPR004108">
    <property type="entry name" value="Fe_hydrogenase_lsu_C"/>
</dbReference>
<keyword evidence="9" id="KW-1185">Reference proteome</keyword>
<keyword evidence="3" id="KW-0408">Iron</keyword>
<evidence type="ECO:0000256" key="2">
    <source>
        <dbReference type="ARBA" id="ARBA00022723"/>
    </source>
</evidence>
<dbReference type="Pfam" id="PF04060">
    <property type="entry name" value="FeS"/>
    <property type="match status" value="1"/>
</dbReference>
<name>A0A0V8QAL2_9FIRM</name>
<dbReference type="SUPFAM" id="SSF53920">
    <property type="entry name" value="Fe-only hydrogenase"/>
    <property type="match status" value="1"/>
</dbReference>
<dbReference type="InterPro" id="IPR009016">
    <property type="entry name" value="Fe_hydrogenase"/>
</dbReference>
<accession>A0A0V8QAL2</accession>
<dbReference type="CDD" id="cd00130">
    <property type="entry name" value="PAS"/>
    <property type="match status" value="1"/>
</dbReference>
<sequence>MNVIRFKEAKCKNCYKCVRVCDVKAIAVKNEQAQIMNDHCILCGHCLAACPQNAKSLVSDIDRVKDFLKSGLKTVISIAPSFAGIMDYKKPGQLVAALKRLGFYQVRETAEGAAYVTAEYIKLLEEGRMDNVITTCCPSVNDLMEIYYPELTDSMAPVVSPMVAHGRLLKKELGSDIRVVFLGPCIAKKREAENDLRVQGAVDAVLNFAELEKWLAEEGIDLKTLDELPFDNKNPEINRLYPVNTGVINAVLASRVKEKGYQKLAVDGVRNCMDFLESMKKGEIHNVFVEMNTCVGGCINGPAVERKEEKTSYFKRKLDMEAGIEKIPAEIVPLEETGINLSKIFVNRSFHDELPSEEKIRETLAKIGKTDKSHELNCGACGYPTCRDKAIAVCQGKAELTMCIPYMHEKAQSMANIVLDTTPNIIIVVDSDMKILEFSRGAEMVFGKSKQEAIGMYLFEFIDHRDFDEVLNSQSKLVAKRVSYQEYDITTLQTIVYVKEINGVLGVFQDISNEAEKNRQAYKLKMDTIEMAQRVIDKQMMVAQEIAGLLGETTAETKVTLTKLRDMIVSDGEFN</sequence>
<dbReference type="STRING" id="290052.ASU35_04260"/>
<dbReference type="AlphaFoldDB" id="A0A0V8QAL2"/>
<dbReference type="NCBIfam" id="TIGR00229">
    <property type="entry name" value="sensory_box"/>
    <property type="match status" value="1"/>
</dbReference>
<comment type="caution">
    <text evidence="8">The sequence shown here is derived from an EMBL/GenBank/DDBJ whole genome shotgun (WGS) entry which is preliminary data.</text>
</comment>
<feature type="domain" description="4Fe-4S ferredoxin-type" evidence="6">
    <location>
        <begin position="31"/>
        <end position="60"/>
    </location>
</feature>
<dbReference type="GO" id="GO:0006355">
    <property type="term" value="P:regulation of DNA-templated transcription"/>
    <property type="evidence" value="ECO:0007669"/>
    <property type="project" value="InterPro"/>
</dbReference>
<dbReference type="PROSITE" id="PS51379">
    <property type="entry name" value="4FE4S_FER_2"/>
    <property type="match status" value="2"/>
</dbReference>
<feature type="domain" description="PAS" evidence="5">
    <location>
        <begin position="411"/>
        <end position="481"/>
    </location>
</feature>
<evidence type="ECO:0000256" key="4">
    <source>
        <dbReference type="ARBA" id="ARBA00023014"/>
    </source>
</evidence>
<dbReference type="Pfam" id="PF00989">
    <property type="entry name" value="PAS"/>
    <property type="match status" value="1"/>
</dbReference>
<dbReference type="InterPro" id="IPR000014">
    <property type="entry name" value="PAS"/>
</dbReference>
<dbReference type="Gene3D" id="1.10.15.40">
    <property type="entry name" value="Electron transport complex subunit B, putative Fe-S cluster"/>
    <property type="match status" value="1"/>
</dbReference>
<evidence type="ECO:0000259" key="7">
    <source>
        <dbReference type="PROSITE" id="PS51656"/>
    </source>
</evidence>
<dbReference type="Pfam" id="PF02906">
    <property type="entry name" value="Fe_hyd_lg_C"/>
    <property type="match status" value="1"/>
</dbReference>
<keyword evidence="8" id="KW-0808">Transferase</keyword>
<dbReference type="SMART" id="SM00091">
    <property type="entry name" value="PAS"/>
    <property type="match status" value="1"/>
</dbReference>
<dbReference type="PANTHER" id="PTHR11615">
    <property type="entry name" value="NITRATE, FORMATE, IRON DEHYDROGENASE"/>
    <property type="match status" value="1"/>
</dbReference>
<dbReference type="OrthoDB" id="9798098at2"/>
<dbReference type="EMBL" id="LNAM01000208">
    <property type="protein sequence ID" value="KSV57629.1"/>
    <property type="molecule type" value="Genomic_DNA"/>
</dbReference>
<dbReference type="PROSITE" id="PS50112">
    <property type="entry name" value="PAS"/>
    <property type="match status" value="1"/>
</dbReference>
<dbReference type="SUPFAM" id="SSF54862">
    <property type="entry name" value="4Fe-4S ferredoxins"/>
    <property type="match status" value="1"/>
</dbReference>
<keyword evidence="2" id="KW-0479">Metal-binding</keyword>
<dbReference type="GO" id="GO:0051539">
    <property type="term" value="F:4 iron, 4 sulfur cluster binding"/>
    <property type="evidence" value="ECO:0007669"/>
    <property type="project" value="UniProtKB-KW"/>
</dbReference>
<proteinExistence type="predicted"/>
<evidence type="ECO:0000313" key="9">
    <source>
        <dbReference type="Proteomes" id="UP000054874"/>
    </source>
</evidence>
<evidence type="ECO:0000256" key="3">
    <source>
        <dbReference type="ARBA" id="ARBA00023004"/>
    </source>
</evidence>
<feature type="domain" description="4Fe-4S ferredoxin-type" evidence="6">
    <location>
        <begin position="2"/>
        <end position="30"/>
    </location>
</feature>